<dbReference type="GO" id="GO:0000981">
    <property type="term" value="F:DNA-binding transcription factor activity, RNA polymerase II-specific"/>
    <property type="evidence" value="ECO:0007669"/>
    <property type="project" value="TreeGrafter"/>
</dbReference>
<dbReference type="Proteomes" id="UP000324091">
    <property type="component" value="Chromosome 16"/>
</dbReference>
<feature type="compositionally biased region" description="Polar residues" evidence="6">
    <location>
        <begin position="321"/>
        <end position="334"/>
    </location>
</feature>
<evidence type="ECO:0000259" key="7">
    <source>
        <dbReference type="SMART" id="SM01372"/>
    </source>
</evidence>
<dbReference type="SMART" id="SM01372">
    <property type="entry name" value="E2F_TDP"/>
    <property type="match status" value="1"/>
</dbReference>
<dbReference type="PANTHER" id="PTHR12081">
    <property type="entry name" value="TRANSCRIPTION FACTOR E2F"/>
    <property type="match status" value="1"/>
</dbReference>
<dbReference type="GO" id="GO:0000978">
    <property type="term" value="F:RNA polymerase II cis-regulatory region sequence-specific DNA binding"/>
    <property type="evidence" value="ECO:0007669"/>
    <property type="project" value="InterPro"/>
</dbReference>
<reference evidence="8 9" key="1">
    <citation type="submission" date="2019-04" db="EMBL/GenBank/DDBJ databases">
        <title>Chromosome genome assembly for Takifugu flavidus.</title>
        <authorList>
            <person name="Xiao S."/>
        </authorList>
    </citation>
    <scope>NUCLEOTIDE SEQUENCE [LARGE SCALE GENOMIC DNA]</scope>
    <source>
        <strain evidence="8">HTHZ2018</strain>
        <tissue evidence="8">Muscle</tissue>
    </source>
</reference>
<organism evidence="8 9">
    <name type="scientific">Takifugu flavidus</name>
    <name type="common">sansaifugu</name>
    <dbReference type="NCBI Taxonomy" id="433684"/>
    <lineage>
        <taxon>Eukaryota</taxon>
        <taxon>Metazoa</taxon>
        <taxon>Chordata</taxon>
        <taxon>Craniata</taxon>
        <taxon>Vertebrata</taxon>
        <taxon>Euteleostomi</taxon>
        <taxon>Actinopterygii</taxon>
        <taxon>Neopterygii</taxon>
        <taxon>Teleostei</taxon>
        <taxon>Neoteleostei</taxon>
        <taxon>Acanthomorphata</taxon>
        <taxon>Eupercaria</taxon>
        <taxon>Tetraodontiformes</taxon>
        <taxon>Tetradontoidea</taxon>
        <taxon>Tetraodontidae</taxon>
        <taxon>Takifugu</taxon>
    </lineage>
</organism>
<dbReference type="EMBL" id="RHFK02000008">
    <property type="protein sequence ID" value="TWW71992.1"/>
    <property type="molecule type" value="Genomic_DNA"/>
</dbReference>
<name>A0A5C6NX04_9TELE</name>
<sequence length="427" mass="46087">MMRMPKGVSPASGRPAAGLSCSQHKMKLLSAGVKTEFFSAGLSSPLMNAVPAGYFTQICNTTAAEQRANSLYSTPHGPEAKPIRASSGRLPAKRKLDLEDPLYMPEFRTPKGKCNIAARLTSPRTPKSPGERTRYDTSLGLLTKKFVGLIAESPDGVLDLNWATEVLEVQKRRIYDITNVLEGVQLIRKKSKNHIQWLVGDVFEGGAGGGQKACTLRKEIGDLEQAEKCLDELILSISTLGYVTYQDIRSIGSLQDQTVIAVKAPADTKLEVPDTEGESLQIYLKSKNGPIEVYLCPEDGLEDASPVKSVSTPKKEFPPTVCTSHTTSTASPSCSIKEEPVESHIPAAAAASSSSILDVEGLLGLPPSLLQITEDQLPSATFTPDPNTPFVSFSPPLDHDDYLWSLDDGEGVSDFFDTYDLGDLLSN</sequence>
<dbReference type="InterPro" id="IPR036388">
    <property type="entry name" value="WH-like_DNA-bd_sf"/>
</dbReference>
<accession>A0A5C6NX04</accession>
<dbReference type="Gene3D" id="1.10.10.10">
    <property type="entry name" value="Winged helix-like DNA-binding domain superfamily/Winged helix DNA-binding domain"/>
    <property type="match status" value="1"/>
</dbReference>
<dbReference type="FunFam" id="1.10.10.10:FF:000008">
    <property type="entry name" value="E2F transcription factor 1"/>
    <property type="match status" value="1"/>
</dbReference>
<evidence type="ECO:0000256" key="1">
    <source>
        <dbReference type="ARBA" id="ARBA00010940"/>
    </source>
</evidence>
<dbReference type="Gene3D" id="6.10.250.540">
    <property type="match status" value="1"/>
</dbReference>
<keyword evidence="4 5" id="KW-0804">Transcription</keyword>
<comment type="similarity">
    <text evidence="1 5">Belongs to the E2F/DP family.</text>
</comment>
<keyword evidence="2 5" id="KW-0805">Transcription regulation</keyword>
<protein>
    <submittedName>
        <fullName evidence="8">Transcription factor E2F2</fullName>
    </submittedName>
</protein>
<keyword evidence="5" id="KW-0539">Nucleus</keyword>
<dbReference type="CDD" id="cd14660">
    <property type="entry name" value="E2F_DD"/>
    <property type="match status" value="1"/>
</dbReference>
<dbReference type="InterPro" id="IPR015633">
    <property type="entry name" value="E2F"/>
</dbReference>
<evidence type="ECO:0000256" key="3">
    <source>
        <dbReference type="ARBA" id="ARBA00023125"/>
    </source>
</evidence>
<dbReference type="PANTHER" id="PTHR12081:SF102">
    <property type="entry name" value="SI:CH211-160F23.5"/>
    <property type="match status" value="1"/>
</dbReference>
<feature type="domain" description="E2F/DP family winged-helix DNA-binding" evidence="7">
    <location>
        <begin position="134"/>
        <end position="199"/>
    </location>
</feature>
<evidence type="ECO:0000256" key="5">
    <source>
        <dbReference type="RuleBase" id="RU003796"/>
    </source>
</evidence>
<proteinExistence type="inferred from homology"/>
<dbReference type="GO" id="GO:0090575">
    <property type="term" value="C:RNA polymerase II transcription regulator complex"/>
    <property type="evidence" value="ECO:0007669"/>
    <property type="project" value="TreeGrafter"/>
</dbReference>
<evidence type="ECO:0000256" key="4">
    <source>
        <dbReference type="ARBA" id="ARBA00023163"/>
    </source>
</evidence>
<comment type="subcellular location">
    <subcellularLocation>
        <location evidence="5">Nucleus</location>
    </subcellularLocation>
</comment>
<feature type="region of interest" description="Disordered" evidence="6">
    <location>
        <begin position="305"/>
        <end position="334"/>
    </location>
</feature>
<dbReference type="GO" id="GO:0046983">
    <property type="term" value="F:protein dimerization activity"/>
    <property type="evidence" value="ECO:0007669"/>
    <property type="project" value="InterPro"/>
</dbReference>
<dbReference type="InterPro" id="IPR037241">
    <property type="entry name" value="E2F-DP_heterodim"/>
</dbReference>
<dbReference type="Pfam" id="PF16421">
    <property type="entry name" value="E2F_CC-MB"/>
    <property type="match status" value="1"/>
</dbReference>
<dbReference type="Pfam" id="PF02319">
    <property type="entry name" value="WHD_E2F_TDP"/>
    <property type="match status" value="1"/>
</dbReference>
<evidence type="ECO:0000313" key="8">
    <source>
        <dbReference type="EMBL" id="TWW71992.1"/>
    </source>
</evidence>
<keyword evidence="9" id="KW-1185">Reference proteome</keyword>
<dbReference type="SUPFAM" id="SSF144074">
    <property type="entry name" value="E2F-DP heterodimerization region"/>
    <property type="match status" value="1"/>
</dbReference>
<dbReference type="InterPro" id="IPR036390">
    <property type="entry name" value="WH_DNA-bd_sf"/>
</dbReference>
<gene>
    <name evidence="8" type="ORF">D4764_16G0004890</name>
</gene>
<dbReference type="SUPFAM" id="SSF46785">
    <property type="entry name" value="Winged helix' DNA-binding domain"/>
    <property type="match status" value="1"/>
</dbReference>
<comment type="caution">
    <text evidence="8">The sequence shown here is derived from an EMBL/GenBank/DDBJ whole genome shotgun (WGS) entry which is preliminary data.</text>
</comment>
<evidence type="ECO:0000313" key="9">
    <source>
        <dbReference type="Proteomes" id="UP000324091"/>
    </source>
</evidence>
<dbReference type="InterPro" id="IPR003316">
    <property type="entry name" value="E2F_WHTH_DNA-bd_dom"/>
</dbReference>
<evidence type="ECO:0000256" key="2">
    <source>
        <dbReference type="ARBA" id="ARBA00023015"/>
    </source>
</evidence>
<dbReference type="AlphaFoldDB" id="A0A5C6NX04"/>
<keyword evidence="3 5" id="KW-0238">DNA-binding</keyword>
<dbReference type="InterPro" id="IPR032198">
    <property type="entry name" value="E2F_CC-MB"/>
</dbReference>
<evidence type="ECO:0000256" key="6">
    <source>
        <dbReference type="SAM" id="MobiDB-lite"/>
    </source>
</evidence>